<dbReference type="Proteomes" id="UP000182444">
    <property type="component" value="Chromosome 1E"/>
</dbReference>
<accession>A0A1H6PPU4</accession>
<evidence type="ECO:0000256" key="2">
    <source>
        <dbReference type="ARBA" id="ARBA00009070"/>
    </source>
</evidence>
<dbReference type="GO" id="GO:0003735">
    <property type="term" value="F:structural constituent of ribosome"/>
    <property type="evidence" value="ECO:0007669"/>
    <property type="project" value="EnsemblFungi"/>
</dbReference>
<dbReference type="VEuPathDB" id="FungiDB:YALI1_E29617g"/>
<dbReference type="EMBL" id="CP017557">
    <property type="protein sequence ID" value="AOW05931.1"/>
    <property type="molecule type" value="Genomic_DNA"/>
</dbReference>
<dbReference type="EMBL" id="KZ858998">
    <property type="protein sequence ID" value="RDW25590.1"/>
    <property type="molecule type" value="Genomic_DNA"/>
</dbReference>
<evidence type="ECO:0000256" key="7">
    <source>
        <dbReference type="ARBA" id="ARBA00035190"/>
    </source>
</evidence>
<dbReference type="Gene3D" id="3.90.79.10">
    <property type="entry name" value="Nucleoside Triphosphate Pyrophosphohydrolase"/>
    <property type="match status" value="1"/>
</dbReference>
<evidence type="ECO:0000259" key="9">
    <source>
        <dbReference type="Pfam" id="PF11788"/>
    </source>
</evidence>
<name>A0A1H6PPU4_YARLL</name>
<dbReference type="VEuPathDB" id="FungiDB:YALI0_E24805g"/>
<feature type="compositionally biased region" description="Basic and acidic residues" evidence="8">
    <location>
        <begin position="132"/>
        <end position="145"/>
    </location>
</feature>
<keyword evidence="5" id="KW-0496">Mitochondrion</keyword>
<evidence type="ECO:0000256" key="1">
    <source>
        <dbReference type="ARBA" id="ARBA00004173"/>
    </source>
</evidence>
<protein>
    <recommendedName>
        <fullName evidence="7">Large ribosomal subunit protein mL46</fullName>
    </recommendedName>
</protein>
<gene>
    <name evidence="11" type="ORF">B0I71DRAFT_132312</name>
    <name evidence="10" type="ORF">YALI1_E29617g</name>
</gene>
<dbReference type="InterPro" id="IPR015797">
    <property type="entry name" value="NUDIX_hydrolase-like_dom_sf"/>
</dbReference>
<evidence type="ECO:0000256" key="5">
    <source>
        <dbReference type="ARBA" id="ARBA00023128"/>
    </source>
</evidence>
<dbReference type="RefSeq" id="XP_504369.1">
    <property type="nucleotide sequence ID" value="XM_504369.1"/>
</dbReference>
<dbReference type="PANTHER" id="PTHR13124:SF12">
    <property type="entry name" value="LARGE RIBOSOMAL SUBUNIT PROTEIN ML46"/>
    <property type="match status" value="1"/>
</dbReference>
<proteinExistence type="inferred from homology"/>
<organism evidence="10 12">
    <name type="scientific">Yarrowia lipolytica</name>
    <name type="common">Candida lipolytica</name>
    <dbReference type="NCBI Taxonomy" id="4952"/>
    <lineage>
        <taxon>Eukaryota</taxon>
        <taxon>Fungi</taxon>
        <taxon>Dikarya</taxon>
        <taxon>Ascomycota</taxon>
        <taxon>Saccharomycotina</taxon>
        <taxon>Dipodascomycetes</taxon>
        <taxon>Dipodascales</taxon>
        <taxon>Dipodascales incertae sedis</taxon>
        <taxon>Yarrowia</taxon>
    </lineage>
</organism>
<keyword evidence="6" id="KW-0687">Ribonucleoprotein</keyword>
<dbReference type="SUPFAM" id="SSF55811">
    <property type="entry name" value="Nudix"/>
    <property type="match status" value="1"/>
</dbReference>
<keyword evidence="3" id="KW-0809">Transit peptide</keyword>
<dbReference type="CDD" id="cd04661">
    <property type="entry name" value="NUDIX_MRP_L46"/>
    <property type="match status" value="1"/>
</dbReference>
<dbReference type="InterPro" id="IPR033650">
    <property type="entry name" value="Ribosomal_mL46_NUDIX"/>
</dbReference>
<evidence type="ECO:0000256" key="3">
    <source>
        <dbReference type="ARBA" id="ARBA00022946"/>
    </source>
</evidence>
<sequence length="285" mass="32545">MIRAFSTKSTAWNAAKEAVAETSGKKAGRLTAETRANISGGMILSRIPIVTSEPTPFAKQYYEYMDGLKRRMMWTFPSFLYFKRGTLAERKYRELNKIPTQARDGVVYPEGIPDVVNHRERTMPQKIAVPTKDNEGSRGAKKGTEEGEEDVIKPNSRITEADKQNDVKSLERKLDRTLYLLAQTKNGWRFPSVVINEKETIDEAAKRGIHELGGPDMNIWNVSHTPAGFFKNGDKREFYVKSHIVQGEFKPSRDVQDFAWLTKEEIQAKVDDQYYQQLHPLLNSV</sequence>
<dbReference type="InterPro" id="IPR040008">
    <property type="entry name" value="Ribosomal_mL46"/>
</dbReference>
<dbReference type="AlphaFoldDB" id="A0A1H6PPU4"/>
<dbReference type="InterPro" id="IPR021757">
    <property type="entry name" value="Ribosomal_mL46_N"/>
</dbReference>
<evidence type="ECO:0000313" key="12">
    <source>
        <dbReference type="Proteomes" id="UP000182444"/>
    </source>
</evidence>
<evidence type="ECO:0000313" key="11">
    <source>
        <dbReference type="EMBL" id="RDW25590.1"/>
    </source>
</evidence>
<dbReference type="GeneID" id="2912664"/>
<evidence type="ECO:0000313" key="13">
    <source>
        <dbReference type="Proteomes" id="UP000256601"/>
    </source>
</evidence>
<dbReference type="GO" id="GO:0005762">
    <property type="term" value="C:mitochondrial large ribosomal subunit"/>
    <property type="evidence" value="ECO:0007669"/>
    <property type="project" value="EnsemblFungi"/>
</dbReference>
<evidence type="ECO:0000256" key="6">
    <source>
        <dbReference type="ARBA" id="ARBA00023274"/>
    </source>
</evidence>
<dbReference type="KEGG" id="yli:2912664"/>
<dbReference type="OrthoDB" id="414075at2759"/>
<feature type="region of interest" description="Disordered" evidence="8">
    <location>
        <begin position="130"/>
        <end position="151"/>
    </location>
</feature>
<reference evidence="11 13" key="2">
    <citation type="submission" date="2018-07" db="EMBL/GenBank/DDBJ databases">
        <title>Draft Genome Assemblies for Five Robust Yarrowia lipolytica Strains Exhibiting High Lipid Production and Pentose Sugar Utilization and Sugar Alcohol Secretion from Undetoxified Lignocellulosic Biomass Hydrolysates.</title>
        <authorList>
            <consortium name="DOE Joint Genome Institute"/>
            <person name="Walker C."/>
            <person name="Ryu S."/>
            <person name="Na H."/>
            <person name="Zane M."/>
            <person name="LaButti K."/>
            <person name="Lipzen A."/>
            <person name="Haridas S."/>
            <person name="Barry K."/>
            <person name="Grigoriev I.V."/>
            <person name="Quarterman J."/>
            <person name="Slininger P."/>
            <person name="Dien B."/>
            <person name="Trinh C.T."/>
        </authorList>
    </citation>
    <scope>NUCLEOTIDE SEQUENCE [LARGE SCALE GENOMIC DNA]</scope>
    <source>
        <strain evidence="11 13">YB392</strain>
    </source>
</reference>
<comment type="similarity">
    <text evidence="2">Belongs to the mitochondrion-specific ribosomal protein mL46 family.</text>
</comment>
<evidence type="ECO:0000313" key="10">
    <source>
        <dbReference type="EMBL" id="AOW05931.1"/>
    </source>
</evidence>
<dbReference type="eggNOG" id="KOG4548">
    <property type="taxonomic scope" value="Eukaryota"/>
</dbReference>
<reference evidence="10 12" key="1">
    <citation type="journal article" date="2016" name="PLoS ONE">
        <title>Sequence Assembly of Yarrowia lipolytica Strain W29/CLIB89 Shows Transposable Element Diversity.</title>
        <authorList>
            <person name="Magnan C."/>
            <person name="Yu J."/>
            <person name="Chang I."/>
            <person name="Jahn E."/>
            <person name="Kanomata Y."/>
            <person name="Wu J."/>
            <person name="Zeller M."/>
            <person name="Oakes M."/>
            <person name="Baldi P."/>
            <person name="Sandmeyer S."/>
        </authorList>
    </citation>
    <scope>NUCLEOTIDE SEQUENCE [LARGE SCALE GENOMIC DNA]</scope>
    <source>
        <strain evidence="10">CLIB89</strain>
        <strain evidence="12">CLIB89(W29)</strain>
    </source>
</reference>
<dbReference type="OMA" id="HPFENAF"/>
<evidence type="ECO:0000256" key="8">
    <source>
        <dbReference type="SAM" id="MobiDB-lite"/>
    </source>
</evidence>
<dbReference type="Proteomes" id="UP000256601">
    <property type="component" value="Unassembled WGS sequence"/>
</dbReference>
<comment type="subcellular location">
    <subcellularLocation>
        <location evidence="1">Mitochondrion</location>
    </subcellularLocation>
</comment>
<feature type="domain" description="Large ribosomal subunit protein mL46 N-terminal" evidence="9">
    <location>
        <begin position="37"/>
        <end position="162"/>
    </location>
</feature>
<evidence type="ECO:0000256" key="4">
    <source>
        <dbReference type="ARBA" id="ARBA00022980"/>
    </source>
</evidence>
<dbReference type="Pfam" id="PF11788">
    <property type="entry name" value="MRP-L46"/>
    <property type="match status" value="1"/>
</dbReference>
<dbReference type="PANTHER" id="PTHR13124">
    <property type="entry name" value="39S RIBOSOMAL PROTEIN L46, MITOCHONDRIAL PRECURSOR-RELATED"/>
    <property type="match status" value="1"/>
</dbReference>
<keyword evidence="4 11" id="KW-0689">Ribosomal protein</keyword>